<dbReference type="OrthoDB" id="9773582at2"/>
<dbReference type="EMBL" id="FRCJ01000002">
    <property type="protein sequence ID" value="SHM01894.1"/>
    <property type="molecule type" value="Genomic_DNA"/>
</dbReference>
<dbReference type="InterPro" id="IPR000326">
    <property type="entry name" value="PAP2/HPO"/>
</dbReference>
<evidence type="ECO:0000313" key="4">
    <source>
        <dbReference type="Proteomes" id="UP000184280"/>
    </source>
</evidence>
<feature type="chain" id="PRO_5012568073" evidence="1">
    <location>
        <begin position="21"/>
        <end position="579"/>
    </location>
</feature>
<dbReference type="SMART" id="SM00014">
    <property type="entry name" value="acidPPc"/>
    <property type="match status" value="1"/>
</dbReference>
<organism evidence="3 4">
    <name type="scientific">Xylanibacter ruminicola</name>
    <name type="common">Prevotella ruminicola</name>
    <dbReference type="NCBI Taxonomy" id="839"/>
    <lineage>
        <taxon>Bacteria</taxon>
        <taxon>Pseudomonadati</taxon>
        <taxon>Bacteroidota</taxon>
        <taxon>Bacteroidia</taxon>
        <taxon>Bacteroidales</taxon>
        <taxon>Prevotellaceae</taxon>
        <taxon>Xylanibacter</taxon>
    </lineage>
</organism>
<dbReference type="Proteomes" id="UP000184280">
    <property type="component" value="Unassembled WGS sequence"/>
</dbReference>
<dbReference type="InterPro" id="IPR036938">
    <property type="entry name" value="PAP2/HPO_sf"/>
</dbReference>
<dbReference type="CDD" id="cd03394">
    <property type="entry name" value="PAP2_like_5"/>
    <property type="match status" value="1"/>
</dbReference>
<name>A0A1M7FCT6_XYLRU</name>
<keyword evidence="1" id="KW-0732">Signal</keyword>
<proteinExistence type="predicted"/>
<feature type="signal peptide" evidence="1">
    <location>
        <begin position="1"/>
        <end position="20"/>
    </location>
</feature>
<evidence type="ECO:0000256" key="1">
    <source>
        <dbReference type="SAM" id="SignalP"/>
    </source>
</evidence>
<protein>
    <submittedName>
        <fullName evidence="3">PAP2 superfamily protein</fullName>
    </submittedName>
</protein>
<dbReference type="SUPFAM" id="SSF48317">
    <property type="entry name" value="Acid phosphatase/Vanadium-dependent haloperoxidase"/>
    <property type="match status" value="1"/>
</dbReference>
<accession>A0A1M7FCT6</accession>
<feature type="domain" description="Phosphatidic acid phosphatase type 2/haloperoxidase" evidence="2">
    <location>
        <begin position="157"/>
        <end position="259"/>
    </location>
</feature>
<evidence type="ECO:0000259" key="2">
    <source>
        <dbReference type="SMART" id="SM00014"/>
    </source>
</evidence>
<sequence>MKKTFFVLLMMFAMGNVAKAADLDINLEPLKLQTPEMEMKLDCQTAPAYRPELELPMSPLMGSSEKYQLTWMRTNPGVKPYKVMDDLTFAGIPLFVAGIIAKGEKKSFRQNTGDNRHTLVTDFKTEIDNYTQFFGPVMATGLKIAGVEGRSDWGRYLASTAMSYGFMALFVNSIKYTAKEMRPDGSTRNSWPSGHTATAFVGATILHKEYGLTRSPWYSVAGYGVATATGVMRVLNNRHWVSDVLSGAGVGIMSGELAYAMSDLIFKGKGLLRGDAISERSIIDHPSFFSISMGLGLGSQSLDFGAETMSDAHDNFNLKFGASTAVSAEGAYFFNKYVGVGGRLRVNSTPINGWDRVLNYADQDVKEMFKDLDADMDLRPLNNIVFRTADKQPQFTIESDHLTEFAADLGVYFNLPLSKRFAMGAKLLAGRSIMQELNLSAHYQGKVVDFNPMAILDDDPNLFYETDETYDTKWDYFTLNANNTFKWGTGISLTYAYKENYAWRLFVDYDMARKTYTLEYNPTQFMHSALPAYFDFAEMMQEIDPAYAADMISEMSPVNTHIKKNRHTFVIGGSLTISF</sequence>
<dbReference type="AlphaFoldDB" id="A0A1M7FCT6"/>
<gene>
    <name evidence="3" type="ORF">SAMN04488494_1127</name>
</gene>
<dbReference type="RefSeq" id="WP_139294698.1">
    <property type="nucleotide sequence ID" value="NZ_FRCJ01000002.1"/>
</dbReference>
<evidence type="ECO:0000313" key="3">
    <source>
        <dbReference type="EMBL" id="SHM01894.1"/>
    </source>
</evidence>
<dbReference type="Gene3D" id="1.20.144.10">
    <property type="entry name" value="Phosphatidic acid phosphatase type 2/haloperoxidase"/>
    <property type="match status" value="1"/>
</dbReference>
<dbReference type="Pfam" id="PF01569">
    <property type="entry name" value="PAP2"/>
    <property type="match status" value="1"/>
</dbReference>
<reference evidence="3 4" key="1">
    <citation type="submission" date="2016-11" db="EMBL/GenBank/DDBJ databases">
        <authorList>
            <person name="Jaros S."/>
            <person name="Januszkiewicz K."/>
            <person name="Wedrychowicz H."/>
        </authorList>
    </citation>
    <scope>NUCLEOTIDE SEQUENCE [LARGE SCALE GENOMIC DNA]</scope>
    <source>
        <strain evidence="3 4">BPI-34</strain>
    </source>
</reference>